<proteinExistence type="predicted"/>
<name>A0ABQ6LDI4_9RHOB</name>
<dbReference type="Gene3D" id="3.40.50.300">
    <property type="entry name" value="P-loop containing nucleotide triphosphate hydrolases"/>
    <property type="match status" value="2"/>
</dbReference>
<evidence type="ECO:0000259" key="4">
    <source>
        <dbReference type="SMART" id="SM00382"/>
    </source>
</evidence>
<dbReference type="InterPro" id="IPR027417">
    <property type="entry name" value="P-loop_NTPase"/>
</dbReference>
<keyword evidence="6" id="KW-1185">Reference proteome</keyword>
<feature type="domain" description="AAA+ ATPase" evidence="4">
    <location>
        <begin position="79"/>
        <end position="288"/>
    </location>
</feature>
<dbReference type="CDD" id="cd18809">
    <property type="entry name" value="SF1_C_RecD"/>
    <property type="match status" value="1"/>
</dbReference>
<dbReference type="Proteomes" id="UP001239909">
    <property type="component" value="Unassembled WGS sequence"/>
</dbReference>
<evidence type="ECO:0000256" key="3">
    <source>
        <dbReference type="SAM" id="MobiDB-lite"/>
    </source>
</evidence>
<dbReference type="Pfam" id="PF13538">
    <property type="entry name" value="UvrD_C_2"/>
    <property type="match status" value="1"/>
</dbReference>
<reference evidence="5 6" key="1">
    <citation type="submission" date="2023-04" db="EMBL/GenBank/DDBJ databases">
        <title>Marinoamorphus aggregata gen. nov., sp. Nov., isolate from tissue of brittle star Ophioplocus japonicus.</title>
        <authorList>
            <person name="Kawano K."/>
            <person name="Sawayama S."/>
            <person name="Nakagawa S."/>
        </authorList>
    </citation>
    <scope>NUCLEOTIDE SEQUENCE [LARGE SCALE GENOMIC DNA]</scope>
    <source>
        <strain evidence="5 6">NKW23</strain>
    </source>
</reference>
<accession>A0ABQ6LDI4</accession>
<evidence type="ECO:0000313" key="5">
    <source>
        <dbReference type="EMBL" id="GMG81420.1"/>
    </source>
</evidence>
<sequence>MLHHRFTAPRRAAAPAAEGAPGAATDLLGRADAAQKAAALPPLSEEQADAWDRISELLAGQGIDLVAGTAAPRSEKKQPSEVIAVSGKAGSGKTVLLAGLGAALSEAGLAVVTPDWESRRKGRGRSYAVLAPTNKAASVLRGKGVAATTLHRILYTPVYDPEFEKIAEWLEDARKARPETDVLAPEALDRARAAFDEHGSVPGALAAAGVRGADFITGWTRREEPLDIALVDEASMLEPRQLDDLREIFGLIVLFGDPAQLPPVRGAAKGAKADEGMVFEQLPAPRICRLARVHRQAGDNPIIELAHRLGEPDLGFEDFEAAVERAAAEDPRVEVAQRADADLMRESPVLVWRNKTRVRLIGAFRGAHGCPEAALLPGEPLICDGLELPLKQRKRRVELESRGLIKGAQARYLGPGSRPGFARVDVAGTDEGGISVAAIIQVEHPDETEPRLLSAARMGALFVHGAACTIHKAQGSQWPAVQVFAPDLFAAARAGAVEAGVHLWKRLAYVAITRAEDRLLWVTRYRISRPAAPLSEAAQG</sequence>
<dbReference type="PANTHER" id="PTHR43788:SF6">
    <property type="entry name" value="DNA HELICASE B"/>
    <property type="match status" value="1"/>
</dbReference>
<dbReference type="RefSeq" id="WP_285670076.1">
    <property type="nucleotide sequence ID" value="NZ_BSYI01000003.1"/>
</dbReference>
<evidence type="ECO:0000313" key="6">
    <source>
        <dbReference type="Proteomes" id="UP001239909"/>
    </source>
</evidence>
<dbReference type="SMART" id="SM00382">
    <property type="entry name" value="AAA"/>
    <property type="match status" value="1"/>
</dbReference>
<feature type="region of interest" description="Disordered" evidence="3">
    <location>
        <begin position="1"/>
        <end position="22"/>
    </location>
</feature>
<gene>
    <name evidence="5" type="ORF">LNKW23_06330</name>
</gene>
<dbReference type="InterPro" id="IPR050534">
    <property type="entry name" value="Coronavir_polyprotein_1ab"/>
</dbReference>
<evidence type="ECO:0000256" key="2">
    <source>
        <dbReference type="ARBA" id="ARBA00022840"/>
    </source>
</evidence>
<organism evidence="5 6">
    <name type="scientific">Paralimibaculum aggregatum</name>
    <dbReference type="NCBI Taxonomy" id="3036245"/>
    <lineage>
        <taxon>Bacteria</taxon>
        <taxon>Pseudomonadati</taxon>
        <taxon>Pseudomonadota</taxon>
        <taxon>Alphaproteobacteria</taxon>
        <taxon>Rhodobacterales</taxon>
        <taxon>Paracoccaceae</taxon>
        <taxon>Paralimibaculum</taxon>
    </lineage>
</organism>
<dbReference type="PANTHER" id="PTHR43788">
    <property type="entry name" value="DNA2/NAM7 HELICASE FAMILY MEMBER"/>
    <property type="match status" value="1"/>
</dbReference>
<feature type="compositionally biased region" description="Low complexity" evidence="3">
    <location>
        <begin position="9"/>
        <end position="22"/>
    </location>
</feature>
<dbReference type="InterPro" id="IPR003593">
    <property type="entry name" value="AAA+_ATPase"/>
</dbReference>
<keyword evidence="2" id="KW-0067">ATP-binding</keyword>
<dbReference type="SUPFAM" id="SSF52540">
    <property type="entry name" value="P-loop containing nucleoside triphosphate hydrolases"/>
    <property type="match status" value="1"/>
</dbReference>
<dbReference type="Pfam" id="PF13604">
    <property type="entry name" value="AAA_30"/>
    <property type="match status" value="1"/>
</dbReference>
<keyword evidence="1" id="KW-0547">Nucleotide-binding</keyword>
<protein>
    <submittedName>
        <fullName evidence="5">AAA family ATPase</fullName>
    </submittedName>
</protein>
<dbReference type="EMBL" id="BSYI01000003">
    <property type="protein sequence ID" value="GMG81420.1"/>
    <property type="molecule type" value="Genomic_DNA"/>
</dbReference>
<evidence type="ECO:0000256" key="1">
    <source>
        <dbReference type="ARBA" id="ARBA00022741"/>
    </source>
</evidence>
<dbReference type="InterPro" id="IPR027785">
    <property type="entry name" value="UvrD-like_helicase_C"/>
</dbReference>
<comment type="caution">
    <text evidence="5">The sequence shown here is derived from an EMBL/GenBank/DDBJ whole genome shotgun (WGS) entry which is preliminary data.</text>
</comment>